<protein>
    <submittedName>
        <fullName evidence="1">Uncharacterized protein</fullName>
    </submittedName>
</protein>
<name>A0A5N6HNS4_9EURO</name>
<dbReference type="Proteomes" id="UP000325579">
    <property type="component" value="Unassembled WGS sequence"/>
</dbReference>
<proteinExistence type="predicted"/>
<evidence type="ECO:0000313" key="2">
    <source>
        <dbReference type="Proteomes" id="UP000325579"/>
    </source>
</evidence>
<accession>A0A5N6HNS4</accession>
<dbReference type="AlphaFoldDB" id="A0A5N6HNS4"/>
<reference evidence="1 2" key="1">
    <citation type="submission" date="2019-04" db="EMBL/GenBank/DDBJ databases">
        <authorList>
            <consortium name="DOE Joint Genome Institute"/>
            <person name="Mondo S."/>
            <person name="Kjaerbolling I."/>
            <person name="Vesth T."/>
            <person name="Frisvad J.C."/>
            <person name="Nybo J.L."/>
            <person name="Theobald S."/>
            <person name="Kildgaard S."/>
            <person name="Isbrandt T."/>
            <person name="Kuo A."/>
            <person name="Sato A."/>
            <person name="Lyhne E.K."/>
            <person name="Kogle M.E."/>
            <person name="Wiebenga A."/>
            <person name="Kun R.S."/>
            <person name="Lubbers R.J."/>
            <person name="Makela M.R."/>
            <person name="Barry K."/>
            <person name="Chovatia M."/>
            <person name="Clum A."/>
            <person name="Daum C."/>
            <person name="Haridas S."/>
            <person name="He G."/>
            <person name="LaButti K."/>
            <person name="Lipzen A."/>
            <person name="Riley R."/>
            <person name="Salamov A."/>
            <person name="Simmons B.A."/>
            <person name="Magnuson J.K."/>
            <person name="Henrissat B."/>
            <person name="Mortensen U.H."/>
            <person name="Larsen T.O."/>
            <person name="Devries R.P."/>
            <person name="Grigoriev I.V."/>
            <person name="Machida M."/>
            <person name="Baker S.E."/>
            <person name="Andersen M.R."/>
            <person name="Cantor M.N."/>
            <person name="Hua S.X."/>
        </authorList>
    </citation>
    <scope>NUCLEOTIDE SEQUENCE [LARGE SCALE GENOMIC DNA]</scope>
    <source>
        <strain evidence="1 2">CBS 119388</strain>
    </source>
</reference>
<evidence type="ECO:0000313" key="1">
    <source>
        <dbReference type="EMBL" id="KAE8404893.1"/>
    </source>
</evidence>
<gene>
    <name evidence="1" type="ORF">BDV37DRAFT_282426</name>
</gene>
<dbReference type="RefSeq" id="XP_031942212.1">
    <property type="nucleotide sequence ID" value="XM_032087048.1"/>
</dbReference>
<keyword evidence="2" id="KW-1185">Reference proteome</keyword>
<accession>A0A5N7DFU2</accession>
<organism evidence="1 2">
    <name type="scientific">Aspergillus pseudonomiae</name>
    <dbReference type="NCBI Taxonomy" id="1506151"/>
    <lineage>
        <taxon>Eukaryota</taxon>
        <taxon>Fungi</taxon>
        <taxon>Dikarya</taxon>
        <taxon>Ascomycota</taxon>
        <taxon>Pezizomycotina</taxon>
        <taxon>Eurotiomycetes</taxon>
        <taxon>Eurotiomycetidae</taxon>
        <taxon>Eurotiales</taxon>
        <taxon>Aspergillaceae</taxon>
        <taxon>Aspergillus</taxon>
        <taxon>Aspergillus subgen. Circumdati</taxon>
    </lineage>
</organism>
<dbReference type="EMBL" id="ML736764">
    <property type="protein sequence ID" value="KAE8404893.1"/>
    <property type="molecule type" value="Genomic_DNA"/>
</dbReference>
<sequence length="182" mass="20241">MARDRFDEPNIGWYIAYSGLSLLGLIFGDLVTWHTNWGEFTSQPTSRSVPIVEPKWHAIYSAIGVGGLIIIGGCTALFAMVLLKAKNRHPLGEYTPTTYEDFEGAYRLTRPPPRRKWWRVLGENILCCWVKPNKVSMNELLLEEGRLPPAPVNAPVNPPGENCLAVGKDKARLKGEVQGPSV</sequence>
<dbReference type="GeneID" id="43671739"/>